<dbReference type="Pfam" id="PF14372">
    <property type="entry name" value="hAT-like_RNase-H"/>
    <property type="match status" value="1"/>
</dbReference>
<dbReference type="InterPro" id="IPR036236">
    <property type="entry name" value="Znf_C2H2_sf"/>
</dbReference>
<evidence type="ECO:0000313" key="8">
    <source>
        <dbReference type="Proteomes" id="UP001396334"/>
    </source>
</evidence>
<proteinExistence type="predicted"/>
<comment type="caution">
    <text evidence="7">The sequence shown here is derived from an EMBL/GenBank/DDBJ whole genome shotgun (WGS) entry which is preliminary data.</text>
</comment>
<keyword evidence="2 4" id="KW-0863">Zinc-finger</keyword>
<protein>
    <recommendedName>
        <fullName evidence="6">BED-type domain-containing protein</fullName>
    </recommendedName>
</protein>
<evidence type="ECO:0000256" key="4">
    <source>
        <dbReference type="PROSITE-ProRule" id="PRU00027"/>
    </source>
</evidence>
<dbReference type="SUPFAM" id="SSF57667">
    <property type="entry name" value="beta-beta-alpha zinc fingers"/>
    <property type="match status" value="1"/>
</dbReference>
<gene>
    <name evidence="7" type="ORF">V6N11_070835</name>
</gene>
<dbReference type="SMART" id="SM00614">
    <property type="entry name" value="ZnF_BED"/>
    <property type="match status" value="1"/>
</dbReference>
<keyword evidence="1" id="KW-0479">Metal-binding</keyword>
<feature type="domain" description="BED-type" evidence="6">
    <location>
        <begin position="1"/>
        <end position="59"/>
    </location>
</feature>
<dbReference type="InterPro" id="IPR003656">
    <property type="entry name" value="Znf_BED"/>
</dbReference>
<evidence type="ECO:0000259" key="6">
    <source>
        <dbReference type="PROSITE" id="PS50808"/>
    </source>
</evidence>
<dbReference type="InterPro" id="IPR012337">
    <property type="entry name" value="RNaseH-like_sf"/>
</dbReference>
<accession>A0ABR2N8I2</accession>
<dbReference type="EMBL" id="JBBPBN010000212">
    <property type="protein sequence ID" value="KAK8972460.1"/>
    <property type="molecule type" value="Genomic_DNA"/>
</dbReference>
<sequence length="343" mass="39376">MSYVWDHFKEISDSNNEAKSEKDVVECNYCGKFITYKPSYGTSGMKNHIARCKRFPANLNRKQKLVDFESRTITSPGGTSKIVQVPTCWQLNQDNCRKALARMLIKAFDNLYTKGGAYCKELRRHFGVPDDDDCRRVEAFLHFLQIFYETTLKVSGSLHVTSNSYVPQIFGVRDLISSYCGHESESIRKMAHQMKVKHDKYWGYVDNLNILLFVALQLDPRHKWGFVKWIVCDTYDFESANSLLSTIKVTLKALYEFYDDAMPQSKRKKGESSTTSSTPSSTRTTLHGMESSEKKIDGPLILEENLLELEELVDGMEDLTLNQPIIMIDESYSILEEDGENLE</sequence>
<name>A0ABR2N8I2_9ROSI</name>
<dbReference type="PANTHER" id="PTHR23272">
    <property type="entry name" value="BED FINGER-RELATED"/>
    <property type="match status" value="1"/>
</dbReference>
<evidence type="ECO:0000256" key="2">
    <source>
        <dbReference type="ARBA" id="ARBA00022771"/>
    </source>
</evidence>
<evidence type="ECO:0000256" key="5">
    <source>
        <dbReference type="SAM" id="MobiDB-lite"/>
    </source>
</evidence>
<keyword evidence="8" id="KW-1185">Reference proteome</keyword>
<evidence type="ECO:0000256" key="3">
    <source>
        <dbReference type="ARBA" id="ARBA00022833"/>
    </source>
</evidence>
<dbReference type="Pfam" id="PF02892">
    <property type="entry name" value="zf-BED"/>
    <property type="match status" value="1"/>
</dbReference>
<evidence type="ECO:0000313" key="7">
    <source>
        <dbReference type="EMBL" id="KAK8972460.1"/>
    </source>
</evidence>
<organism evidence="7 8">
    <name type="scientific">Hibiscus sabdariffa</name>
    <name type="common">roselle</name>
    <dbReference type="NCBI Taxonomy" id="183260"/>
    <lineage>
        <taxon>Eukaryota</taxon>
        <taxon>Viridiplantae</taxon>
        <taxon>Streptophyta</taxon>
        <taxon>Embryophyta</taxon>
        <taxon>Tracheophyta</taxon>
        <taxon>Spermatophyta</taxon>
        <taxon>Magnoliopsida</taxon>
        <taxon>eudicotyledons</taxon>
        <taxon>Gunneridae</taxon>
        <taxon>Pentapetalae</taxon>
        <taxon>rosids</taxon>
        <taxon>malvids</taxon>
        <taxon>Malvales</taxon>
        <taxon>Malvaceae</taxon>
        <taxon>Malvoideae</taxon>
        <taxon>Hibiscus</taxon>
    </lineage>
</organism>
<feature type="region of interest" description="Disordered" evidence="5">
    <location>
        <begin position="265"/>
        <end position="290"/>
    </location>
</feature>
<evidence type="ECO:0000256" key="1">
    <source>
        <dbReference type="ARBA" id="ARBA00022723"/>
    </source>
</evidence>
<feature type="compositionally biased region" description="Low complexity" evidence="5">
    <location>
        <begin position="272"/>
        <end position="285"/>
    </location>
</feature>
<dbReference type="PROSITE" id="PS50808">
    <property type="entry name" value="ZF_BED"/>
    <property type="match status" value="1"/>
</dbReference>
<dbReference type="InterPro" id="IPR025525">
    <property type="entry name" value="hAT-like_transposase_RNase-H"/>
</dbReference>
<dbReference type="SUPFAM" id="SSF53098">
    <property type="entry name" value="Ribonuclease H-like"/>
    <property type="match status" value="1"/>
</dbReference>
<dbReference type="Proteomes" id="UP001396334">
    <property type="component" value="Unassembled WGS sequence"/>
</dbReference>
<dbReference type="PANTHER" id="PTHR23272:SF184">
    <property type="entry name" value="OS03G0311250 PROTEIN"/>
    <property type="match status" value="1"/>
</dbReference>
<reference evidence="7 8" key="1">
    <citation type="journal article" date="2024" name="G3 (Bethesda)">
        <title>Genome assembly of Hibiscus sabdariffa L. provides insights into metabolisms of medicinal natural products.</title>
        <authorList>
            <person name="Kim T."/>
        </authorList>
    </citation>
    <scope>NUCLEOTIDE SEQUENCE [LARGE SCALE GENOMIC DNA]</scope>
    <source>
        <strain evidence="7">TK-2024</strain>
        <tissue evidence="7">Old leaves</tissue>
    </source>
</reference>
<keyword evidence="3" id="KW-0862">Zinc</keyword>